<evidence type="ECO:0000259" key="1">
    <source>
        <dbReference type="Pfam" id="PF12770"/>
    </source>
</evidence>
<sequence length="148" mass="16626">MPRSKIETTTIGNQLDGLVLLDDSATKEHFFSKAKDYKIIHLSTHANANDSIAPWIAFKNEKLYLNELYTTKNQAELVMLNACNSSLGEMNAGEGVFSLARGFFYSEPIVLCPHYGMLTISLIQKSPPTFIAILKRARLKARRYDKPS</sequence>
<organism evidence="2 3">
    <name type="scientific">Lacinutrix neustonica</name>
    <dbReference type="NCBI Taxonomy" id="2980107"/>
    <lineage>
        <taxon>Bacteria</taxon>
        <taxon>Pseudomonadati</taxon>
        <taxon>Bacteroidota</taxon>
        <taxon>Flavobacteriia</taxon>
        <taxon>Flavobacteriales</taxon>
        <taxon>Flavobacteriaceae</taxon>
        <taxon>Lacinutrix</taxon>
    </lineage>
</organism>
<dbReference type="InterPro" id="IPR024983">
    <property type="entry name" value="CHAT_dom"/>
</dbReference>
<dbReference type="KEGG" id="lnu:N7U66_09290"/>
<evidence type="ECO:0000313" key="2">
    <source>
        <dbReference type="EMBL" id="WAC03627.1"/>
    </source>
</evidence>
<evidence type="ECO:0000313" key="3">
    <source>
        <dbReference type="Proteomes" id="UP001164705"/>
    </source>
</evidence>
<protein>
    <submittedName>
        <fullName evidence="2">CHAT domain-containing protein</fullName>
    </submittedName>
</protein>
<feature type="domain" description="CHAT" evidence="1">
    <location>
        <begin position="2"/>
        <end position="106"/>
    </location>
</feature>
<dbReference type="AlphaFoldDB" id="A0A9E8N016"/>
<proteinExistence type="predicted"/>
<accession>A0A9E8N016</accession>
<gene>
    <name evidence="2" type="ORF">N7U66_09290</name>
</gene>
<dbReference type="Proteomes" id="UP001164705">
    <property type="component" value="Chromosome"/>
</dbReference>
<dbReference type="EMBL" id="CP113088">
    <property type="protein sequence ID" value="WAC03627.1"/>
    <property type="molecule type" value="Genomic_DNA"/>
</dbReference>
<reference evidence="2" key="1">
    <citation type="submission" date="2022-11" db="EMBL/GenBank/DDBJ databases">
        <title>Lacinutrix neustonica HL-RS19T sp. nov., isolated from the surface microlayer sample of brackish Lake Shihwa.</title>
        <authorList>
            <person name="Choi J.Y."/>
            <person name="Hwang C.Y."/>
        </authorList>
    </citation>
    <scope>NUCLEOTIDE SEQUENCE</scope>
    <source>
        <strain evidence="2">HL-RS19</strain>
    </source>
</reference>
<keyword evidence="3" id="KW-1185">Reference proteome</keyword>
<dbReference type="Pfam" id="PF12770">
    <property type="entry name" value="CHAT"/>
    <property type="match status" value="1"/>
</dbReference>
<name>A0A9E8N016_9FLAO</name>